<proteinExistence type="predicted"/>
<sequence>MAERQKDIVPLPLEVRVRMTHALIAVICRENGIDVLHIKGYSAPDGFYRPNRTSSDADILVRPTQAKLLVSLLTANGWKTVTTFESGSIFQHATALWHTVWGYVDVHRSFPGINLDPELAFTDLWNRRSLKFISNQSCNVPDQIDHALLIAIHAARDPSRGTSDVEYLKRRLGDNWPQVAERAVQMSAQTPFAVASQDEIPTSIESSNDFRLWQALSKGEDRLALLEGRISAANGLFPKAKILASALVANRDHLRMRLERQPRWTDYVVEFKTRVVESFHAWNKHRKNRY</sequence>
<dbReference type="InterPro" id="IPR039498">
    <property type="entry name" value="NTP_transf_5"/>
</dbReference>
<dbReference type="Pfam" id="PF14907">
    <property type="entry name" value="NTP_transf_5"/>
    <property type="match status" value="1"/>
</dbReference>
<evidence type="ECO:0000313" key="1">
    <source>
        <dbReference type="EMBL" id="MBB5511450.1"/>
    </source>
</evidence>
<protein>
    <recommendedName>
        <fullName evidence="3">2-nitropropane dioxygenase</fullName>
    </recommendedName>
</protein>
<comment type="caution">
    <text evidence="1">The sequence shown here is derived from an EMBL/GenBank/DDBJ whole genome shotgun (WGS) entry which is preliminary data.</text>
</comment>
<dbReference type="Proteomes" id="UP000580797">
    <property type="component" value="Unassembled WGS sequence"/>
</dbReference>
<organism evidence="1 2">
    <name type="scientific">Neomicrococcus aestuarii</name>
    <dbReference type="NCBI Taxonomy" id="556325"/>
    <lineage>
        <taxon>Bacteria</taxon>
        <taxon>Bacillati</taxon>
        <taxon>Actinomycetota</taxon>
        <taxon>Actinomycetes</taxon>
        <taxon>Micrococcales</taxon>
        <taxon>Micrococcaceae</taxon>
        <taxon>Neomicrococcus</taxon>
    </lineage>
</organism>
<evidence type="ECO:0008006" key="3">
    <source>
        <dbReference type="Google" id="ProtNLM"/>
    </source>
</evidence>
<dbReference type="RefSeq" id="WP_183662995.1">
    <property type="nucleotide sequence ID" value="NZ_BAAARH010000009.1"/>
</dbReference>
<reference evidence="1 2" key="1">
    <citation type="submission" date="2020-08" db="EMBL/GenBank/DDBJ databases">
        <title>Sequencing the genomes of 1000 actinobacteria strains.</title>
        <authorList>
            <person name="Klenk H.-P."/>
        </authorList>
    </citation>
    <scope>NUCLEOTIDE SEQUENCE [LARGE SCALE GENOMIC DNA]</scope>
    <source>
        <strain evidence="1 2">DSM 105783</strain>
    </source>
</reference>
<dbReference type="EMBL" id="JACHDR010000001">
    <property type="protein sequence ID" value="MBB5511450.1"/>
    <property type="molecule type" value="Genomic_DNA"/>
</dbReference>
<dbReference type="AlphaFoldDB" id="A0A7W8TSV7"/>
<gene>
    <name evidence="1" type="ORF">HD598_000137</name>
</gene>
<accession>A0A7W8TSV7</accession>
<evidence type="ECO:0000313" key="2">
    <source>
        <dbReference type="Proteomes" id="UP000580797"/>
    </source>
</evidence>
<name>A0A7W8TSV7_9MICC</name>